<sequence length="241" mass="25538">MACAATPDARPLRHDEGLLAQDELLGARRVGPGRATGTALTAQPRGLRGHLFLGGEHDGPRGTLPPPPFTYASTRRLPPHLTQTNTSKSNVLLSNSAQSTRGDFSFIGSLLAAAWGSTLASSAPAWGSSFSLRPLVSNPLTPSPGTKWRIISTHSADTTRRVPIITPSPPTVRLMPSRAGADGGREGSENFNAESRVIASMDSLRTRIFWSFSAPARMASRVAANASSASIQRSCRTPWST</sequence>
<gene>
    <name evidence="2" type="ORF">F0U60_15145</name>
</gene>
<keyword evidence="3" id="KW-1185">Reference proteome</keyword>
<reference evidence="2 3" key="1">
    <citation type="submission" date="2019-08" db="EMBL/GenBank/DDBJ databases">
        <title>Archangium and Cystobacter genomes.</title>
        <authorList>
            <person name="Chen I.-C.K."/>
            <person name="Wielgoss S."/>
        </authorList>
    </citation>
    <scope>NUCLEOTIDE SEQUENCE [LARGE SCALE GENOMIC DNA]</scope>
    <source>
        <strain evidence="2 3">Cbm 6</strain>
    </source>
</reference>
<evidence type="ECO:0000256" key="1">
    <source>
        <dbReference type="SAM" id="MobiDB-lite"/>
    </source>
</evidence>
<proteinExistence type="predicted"/>
<organism evidence="2 3">
    <name type="scientific">Archangium minus</name>
    <dbReference type="NCBI Taxonomy" id="83450"/>
    <lineage>
        <taxon>Bacteria</taxon>
        <taxon>Pseudomonadati</taxon>
        <taxon>Myxococcota</taxon>
        <taxon>Myxococcia</taxon>
        <taxon>Myxococcales</taxon>
        <taxon>Cystobacterineae</taxon>
        <taxon>Archangiaceae</taxon>
        <taxon>Archangium</taxon>
    </lineage>
</organism>
<name>A0ABY9WNI7_9BACT</name>
<evidence type="ECO:0000313" key="2">
    <source>
        <dbReference type="EMBL" id="WNG45293.1"/>
    </source>
</evidence>
<protein>
    <submittedName>
        <fullName evidence="2">Uncharacterized protein</fullName>
    </submittedName>
</protein>
<evidence type="ECO:0000313" key="3">
    <source>
        <dbReference type="Proteomes" id="UP001611383"/>
    </source>
</evidence>
<dbReference type="Proteomes" id="UP001611383">
    <property type="component" value="Chromosome"/>
</dbReference>
<dbReference type="EMBL" id="CP043494">
    <property type="protein sequence ID" value="WNG45293.1"/>
    <property type="molecule type" value="Genomic_DNA"/>
</dbReference>
<feature type="region of interest" description="Disordered" evidence="1">
    <location>
        <begin position="169"/>
        <end position="189"/>
    </location>
</feature>
<accession>A0ABY9WNI7</accession>